<comment type="caution">
    <text evidence="2">The sequence shown here is derived from an EMBL/GenBank/DDBJ whole genome shotgun (WGS) entry which is preliminary data.</text>
</comment>
<reference evidence="2" key="1">
    <citation type="submission" date="2021-10" db="EMBL/GenBank/DDBJ databases">
        <authorList>
            <person name="Piombo E."/>
        </authorList>
    </citation>
    <scope>NUCLEOTIDE SEQUENCE</scope>
</reference>
<feature type="region of interest" description="Disordered" evidence="1">
    <location>
        <begin position="74"/>
        <end position="116"/>
    </location>
</feature>
<keyword evidence="3" id="KW-1185">Reference proteome</keyword>
<name>A0A9N9W4H4_9HYPO</name>
<accession>A0A9N9W4H4</accession>
<evidence type="ECO:0000313" key="3">
    <source>
        <dbReference type="Proteomes" id="UP000775872"/>
    </source>
</evidence>
<evidence type="ECO:0000256" key="1">
    <source>
        <dbReference type="SAM" id="MobiDB-lite"/>
    </source>
</evidence>
<sequence length="116" mass="12520">MNGEPAEKPVGVCGWGQWMVHALEPRAGDEMVVVTERPAQESPGLVERPRKCTGPVIWLLLLLLPRTVPGEGRRLVPGAKRTRGGRGAIGRIEFESKQTASGAPNDSQARPSEAQM</sequence>
<organism evidence="2 3">
    <name type="scientific">Clonostachys solani</name>
    <dbReference type="NCBI Taxonomy" id="160281"/>
    <lineage>
        <taxon>Eukaryota</taxon>
        <taxon>Fungi</taxon>
        <taxon>Dikarya</taxon>
        <taxon>Ascomycota</taxon>
        <taxon>Pezizomycotina</taxon>
        <taxon>Sordariomycetes</taxon>
        <taxon>Hypocreomycetidae</taxon>
        <taxon>Hypocreales</taxon>
        <taxon>Bionectriaceae</taxon>
        <taxon>Clonostachys</taxon>
    </lineage>
</organism>
<dbReference type="EMBL" id="CABFOC020000007">
    <property type="protein sequence ID" value="CAH0044753.1"/>
    <property type="molecule type" value="Genomic_DNA"/>
</dbReference>
<feature type="compositionally biased region" description="Polar residues" evidence="1">
    <location>
        <begin position="97"/>
        <end position="116"/>
    </location>
</feature>
<dbReference type="AlphaFoldDB" id="A0A9N9W4H4"/>
<gene>
    <name evidence="2" type="ORF">CSOL1703_00010492</name>
</gene>
<proteinExistence type="predicted"/>
<dbReference type="Proteomes" id="UP000775872">
    <property type="component" value="Unassembled WGS sequence"/>
</dbReference>
<protein>
    <submittedName>
        <fullName evidence="2">Uncharacterized protein</fullName>
    </submittedName>
</protein>
<evidence type="ECO:0000313" key="2">
    <source>
        <dbReference type="EMBL" id="CAH0044753.1"/>
    </source>
</evidence>